<gene>
    <name evidence="1" type="ORF">N656DRAFT_794108</name>
</gene>
<keyword evidence="2" id="KW-1185">Reference proteome</keyword>
<reference evidence="1" key="2">
    <citation type="submission" date="2023-05" db="EMBL/GenBank/DDBJ databases">
        <authorList>
            <consortium name="Lawrence Berkeley National Laboratory"/>
            <person name="Steindorff A."/>
            <person name="Hensen N."/>
            <person name="Bonometti L."/>
            <person name="Westerberg I."/>
            <person name="Brannstrom I.O."/>
            <person name="Guillou S."/>
            <person name="Cros-Aarteil S."/>
            <person name="Calhoun S."/>
            <person name="Haridas S."/>
            <person name="Kuo A."/>
            <person name="Mondo S."/>
            <person name="Pangilinan J."/>
            <person name="Riley R."/>
            <person name="Labutti K."/>
            <person name="Andreopoulos B."/>
            <person name="Lipzen A."/>
            <person name="Chen C."/>
            <person name="Yanf M."/>
            <person name="Daum C."/>
            <person name="Ng V."/>
            <person name="Clum A."/>
            <person name="Ohm R."/>
            <person name="Martin F."/>
            <person name="Silar P."/>
            <person name="Natvig D."/>
            <person name="Lalanne C."/>
            <person name="Gautier V."/>
            <person name="Ament-Velasquez S.L."/>
            <person name="Kruys A."/>
            <person name="Hutchinson M.I."/>
            <person name="Powell A.J."/>
            <person name="Barry K."/>
            <person name="Miller A.N."/>
            <person name="Grigoriev I.V."/>
            <person name="Debuchy R."/>
            <person name="Gladieux P."/>
            <person name="Thoren M.H."/>
            <person name="Johannesson H."/>
        </authorList>
    </citation>
    <scope>NUCLEOTIDE SEQUENCE</scope>
    <source>
        <strain evidence="1">CBS 508.74</strain>
    </source>
</reference>
<comment type="caution">
    <text evidence="1">The sequence shown here is derived from an EMBL/GenBank/DDBJ whole genome shotgun (WGS) entry which is preliminary data.</text>
</comment>
<reference evidence="1" key="1">
    <citation type="journal article" date="2023" name="Mol. Phylogenet. Evol.">
        <title>Genome-scale phylogeny and comparative genomics of the fungal order Sordariales.</title>
        <authorList>
            <person name="Hensen N."/>
            <person name="Bonometti L."/>
            <person name="Westerberg I."/>
            <person name="Brannstrom I.O."/>
            <person name="Guillou S."/>
            <person name="Cros-Aarteil S."/>
            <person name="Calhoun S."/>
            <person name="Haridas S."/>
            <person name="Kuo A."/>
            <person name="Mondo S."/>
            <person name="Pangilinan J."/>
            <person name="Riley R."/>
            <person name="LaButti K."/>
            <person name="Andreopoulos B."/>
            <person name="Lipzen A."/>
            <person name="Chen C."/>
            <person name="Yan M."/>
            <person name="Daum C."/>
            <person name="Ng V."/>
            <person name="Clum A."/>
            <person name="Steindorff A."/>
            <person name="Ohm R.A."/>
            <person name="Martin F."/>
            <person name="Silar P."/>
            <person name="Natvig D.O."/>
            <person name="Lalanne C."/>
            <person name="Gautier V."/>
            <person name="Ament-Velasquez S.L."/>
            <person name="Kruys A."/>
            <person name="Hutchinson M.I."/>
            <person name="Powell A.J."/>
            <person name="Barry K."/>
            <person name="Miller A.N."/>
            <person name="Grigoriev I.V."/>
            <person name="Debuchy R."/>
            <person name="Gladieux P."/>
            <person name="Hiltunen Thoren M."/>
            <person name="Johannesson H."/>
        </authorList>
    </citation>
    <scope>NUCLEOTIDE SEQUENCE</scope>
    <source>
        <strain evidence="1">CBS 508.74</strain>
    </source>
</reference>
<organism evidence="1 2">
    <name type="scientific">Canariomyces notabilis</name>
    <dbReference type="NCBI Taxonomy" id="2074819"/>
    <lineage>
        <taxon>Eukaryota</taxon>
        <taxon>Fungi</taxon>
        <taxon>Dikarya</taxon>
        <taxon>Ascomycota</taxon>
        <taxon>Pezizomycotina</taxon>
        <taxon>Sordariomycetes</taxon>
        <taxon>Sordariomycetidae</taxon>
        <taxon>Sordariales</taxon>
        <taxon>Chaetomiaceae</taxon>
        <taxon>Canariomyces</taxon>
    </lineage>
</organism>
<evidence type="ECO:0000313" key="1">
    <source>
        <dbReference type="EMBL" id="KAK4117662.1"/>
    </source>
</evidence>
<evidence type="ECO:0000313" key="2">
    <source>
        <dbReference type="Proteomes" id="UP001302812"/>
    </source>
</evidence>
<dbReference type="Proteomes" id="UP001302812">
    <property type="component" value="Unassembled WGS sequence"/>
</dbReference>
<dbReference type="EMBL" id="MU853332">
    <property type="protein sequence ID" value="KAK4117662.1"/>
    <property type="molecule type" value="Genomic_DNA"/>
</dbReference>
<dbReference type="RefSeq" id="XP_064675232.1">
    <property type="nucleotide sequence ID" value="XM_064817235.1"/>
</dbReference>
<sequence>MDGALNATVARVRIALVQSEAVARLGVEPPSSRPSLHRRRRSTVTAVYAGTKDGVPLFAKQRVVRVV</sequence>
<proteinExistence type="predicted"/>
<dbReference type="AlphaFoldDB" id="A0AAN6TNA4"/>
<dbReference type="GeneID" id="89941360"/>
<name>A0AAN6TNA4_9PEZI</name>
<accession>A0AAN6TNA4</accession>
<protein>
    <submittedName>
        <fullName evidence="1">Uncharacterized protein</fullName>
    </submittedName>
</protein>